<evidence type="ECO:0000256" key="1">
    <source>
        <dbReference type="ARBA" id="ARBA00022670"/>
    </source>
</evidence>
<dbReference type="PROSITE" id="PS50994">
    <property type="entry name" value="INTEGRASE"/>
    <property type="match status" value="1"/>
</dbReference>
<proteinExistence type="predicted"/>
<dbReference type="InterPro" id="IPR054722">
    <property type="entry name" value="PolX-like_BBD"/>
</dbReference>
<dbReference type="InterPro" id="IPR036397">
    <property type="entry name" value="RNaseH_sf"/>
</dbReference>
<evidence type="ECO:0000256" key="2">
    <source>
        <dbReference type="SAM" id="MobiDB-lite"/>
    </source>
</evidence>
<dbReference type="Pfam" id="PF22936">
    <property type="entry name" value="Pol_BBD"/>
    <property type="match status" value="2"/>
</dbReference>
<dbReference type="GO" id="GO:0003676">
    <property type="term" value="F:nucleic acid binding"/>
    <property type="evidence" value="ECO:0007669"/>
    <property type="project" value="InterPro"/>
</dbReference>
<dbReference type="CDD" id="cd09272">
    <property type="entry name" value="RNase_HI_RT_Ty1"/>
    <property type="match status" value="1"/>
</dbReference>
<evidence type="ECO:0000259" key="3">
    <source>
        <dbReference type="PROSITE" id="PS50994"/>
    </source>
</evidence>
<dbReference type="InterPro" id="IPR039537">
    <property type="entry name" value="Retrotran_Ty1/copia-like"/>
</dbReference>
<dbReference type="PANTHER" id="PTHR42648">
    <property type="entry name" value="TRANSPOSASE, PUTATIVE-RELATED"/>
    <property type="match status" value="1"/>
</dbReference>
<dbReference type="GO" id="GO:0015074">
    <property type="term" value="P:DNA integration"/>
    <property type="evidence" value="ECO:0007669"/>
    <property type="project" value="InterPro"/>
</dbReference>
<organism evidence="4">
    <name type="scientific">Tanacetum cinerariifolium</name>
    <name type="common">Dalmatian daisy</name>
    <name type="synonym">Chrysanthemum cinerariifolium</name>
    <dbReference type="NCBI Taxonomy" id="118510"/>
    <lineage>
        <taxon>Eukaryota</taxon>
        <taxon>Viridiplantae</taxon>
        <taxon>Streptophyta</taxon>
        <taxon>Embryophyta</taxon>
        <taxon>Tracheophyta</taxon>
        <taxon>Spermatophyta</taxon>
        <taxon>Magnoliopsida</taxon>
        <taxon>eudicotyledons</taxon>
        <taxon>Gunneridae</taxon>
        <taxon>Pentapetalae</taxon>
        <taxon>asterids</taxon>
        <taxon>campanulids</taxon>
        <taxon>Asterales</taxon>
        <taxon>Asteraceae</taxon>
        <taxon>Asteroideae</taxon>
        <taxon>Anthemideae</taxon>
        <taxon>Anthemidinae</taxon>
        <taxon>Tanacetum</taxon>
    </lineage>
</organism>
<dbReference type="InterPro" id="IPR001584">
    <property type="entry name" value="Integrase_cat-core"/>
</dbReference>
<dbReference type="Pfam" id="PF25597">
    <property type="entry name" value="SH3_retrovirus"/>
    <property type="match status" value="1"/>
</dbReference>
<name>A0A6L2KC84_TANCI</name>
<dbReference type="PANTHER" id="PTHR42648:SF32">
    <property type="entry name" value="RIBONUCLEASE H-LIKE DOMAIN, GAG-PRE-INTEGRASE DOMAIN PROTEIN-RELATED"/>
    <property type="match status" value="1"/>
</dbReference>
<reference evidence="4" key="1">
    <citation type="journal article" date="2019" name="Sci. Rep.">
        <title>Draft genome of Tanacetum cinerariifolium, the natural source of mosquito coil.</title>
        <authorList>
            <person name="Yamashiro T."/>
            <person name="Shiraishi A."/>
            <person name="Satake H."/>
            <person name="Nakayama K."/>
        </authorList>
    </citation>
    <scope>NUCLEOTIDE SEQUENCE</scope>
</reference>
<comment type="caution">
    <text evidence="4">The sequence shown here is derived from an EMBL/GenBank/DDBJ whole genome shotgun (WGS) entry which is preliminary data.</text>
</comment>
<dbReference type="InterPro" id="IPR057670">
    <property type="entry name" value="SH3_retrovirus"/>
</dbReference>
<sequence length="1704" mass="192647">MFPLLMSTLLRSFATFEDFPLLHEDKNYSESKTHRGKRETYKKDPKVEEPPPKEMIAINCIGVIWPRKMKLQRIMLLWPMKKKKNTEKLNTKISKLSEELSDCETDLYNYKRGSTQVEARLVEFKENEIKYYEKIRVVKRDTELKDNKIEYLRNELEEGIPQDNINDKGYWDSGCSRHMTGNISYLSEYEPFNGGYVSFGHGRGKITGKGSIKTEDHLAKFHNMADAKEMLEAIKSRFSGNDESKKMQQYLLKQQFEGFFVSASKGLHKGYDRTKPGLDTLSFDDLYNNLRVFERDVKGTTASSSNTQNVAFLSTYNTSSANDVDMISMRIKKFHKRTCRRLQFDTKDPVGFDKTKVECFNFHKMRHFARDCRAKGAKTTEEEILEDIDWSGHVEEDTQNYAMMSYSSSNSGSDNEVKSCFKACEESYARLKKLYDEQRDKLGDASVEITAYTLALKKDDPHRASKDKGIIDSGCSRYMTGNKDHFADYQEFKGGSVAFGGSNGRITGKGKIKAGRLDLKDVYYVEELKHYNLFSVSQMCNKKNKVLFTDTDCLVLSPDFKLPDENQKGKQHKASCKAKTMNSVNQPLQVLHITSDETTPILKDFIKQAKNQFNHKVKTIKSDNGTEFKKNDLIKFCRLKGIKREYSNAKCLQQNGVAKRKNRTLIEAARTMVFVTKPQNKTPYELLTENQANKSARLNEANNSTYTQANDDQDNSSEEIDLHEEHFVLPIWKEATHDIQNASTSSTNLINTASTPLSIACPSRAFNNGELSFLDDPLMPHLEDIYASLSEGIFIDSLYDDEGVVTDFNNVETTVSISLTHTIRIHTIHPKTQILRDHMSLVQTRSKVNKNAEAHALPLVKDEEAADMDVHLYRFMIGSLMYLTASGPDIMFAVCACSRKSIIGGCQFLSRRLISWQCKKQTIVATSTTEAEYIAAAHCKITPLFPSMLTQEAVADGEDSGTPTESQPIPSPTQPSVGDQPPLTESSSYHDSSQDPRVDLEGTGGSGGDQVNLPYGRPLSGGHTYDRVEGRLNLEAFYALCTNLLNRVLALETVKDAQAKEILTLMARIKKFEKRCKPSISHHQAWLRSVSLLSKKKKLSKGKSLSKQGRKNAKSRPTKDDSDKLDAELDEYMEYIDTEEAMKEGMQSIVDIARPDLKDDKAKGVAFKDSKNTDKPARSILTLKTLPTIDSKDNEKDVLEEPESAKKMTESDFDAARIARDEEIVRQLKVELQAKVERERQREEQASMEYIANLYDKVQELIANFVPIGSKKDERMIRDMNKKAEEESGDKERRYPLTTRTLERMRSLRLTTESASDAAYDLLRFIQKQFDAKGDEGYFIGYSLSSKAFRVFNKRSKKIEENLHVDFLKNRSIKKETGPDLLFDIDTLTNSMNYVPVVVVETSSTNISGTKEDVHQVVKENVSPLRFTALPNWFHKAQMATSNEDAKKDDVISDNNAPQKGQEDLALSSIVETKVPTVSTPVPIGSLYVPPVTLSVPKIISRGVSIYLEPLSLGNAMSFENRLEDFFGDTYDAVNLNDVEANLRNMETAIQVSPTLTLRIPKDHLKSQITGPIYTPVQTRQKTKNVKEQRFIATIHQKTNPDLLWLPVGTGVLTVGTLLSTVELEVSSNEPLEETFVLAVGFKFQLLLVTYLSLLTSSCSFCRALLSEIASSFFASSFEVAIYALWNQFGRAMNLRGDSFSFTA</sequence>
<keyword evidence="1" id="KW-0645">Protease</keyword>
<evidence type="ECO:0000313" key="4">
    <source>
        <dbReference type="EMBL" id="GEU46327.1"/>
    </source>
</evidence>
<dbReference type="InterPro" id="IPR012337">
    <property type="entry name" value="RNaseH-like_sf"/>
</dbReference>
<dbReference type="GO" id="GO:0008233">
    <property type="term" value="F:peptidase activity"/>
    <property type="evidence" value="ECO:0007669"/>
    <property type="project" value="UniProtKB-KW"/>
</dbReference>
<gene>
    <name evidence="4" type="ORF">Tci_018305</name>
</gene>
<dbReference type="GO" id="GO:0006508">
    <property type="term" value="P:proteolysis"/>
    <property type="evidence" value="ECO:0007669"/>
    <property type="project" value="UniProtKB-KW"/>
</dbReference>
<dbReference type="EMBL" id="BKCJ010002111">
    <property type="protein sequence ID" value="GEU46327.1"/>
    <property type="molecule type" value="Genomic_DNA"/>
</dbReference>
<keyword evidence="1" id="KW-0378">Hydrolase</keyword>
<dbReference type="Gene3D" id="3.30.420.10">
    <property type="entry name" value="Ribonuclease H-like superfamily/Ribonuclease H"/>
    <property type="match status" value="1"/>
</dbReference>
<dbReference type="SUPFAM" id="SSF53098">
    <property type="entry name" value="Ribonuclease H-like"/>
    <property type="match status" value="1"/>
</dbReference>
<feature type="domain" description="Integrase catalytic" evidence="3">
    <location>
        <begin position="554"/>
        <end position="714"/>
    </location>
</feature>
<protein>
    <submittedName>
        <fullName evidence="4">Ribonuclease H-like domain-containing protein</fullName>
    </submittedName>
</protein>
<accession>A0A6L2KC84</accession>
<feature type="region of interest" description="Disordered" evidence="2">
    <location>
        <begin position="1098"/>
        <end position="1124"/>
    </location>
</feature>
<feature type="region of interest" description="Disordered" evidence="2">
    <location>
        <begin position="954"/>
        <end position="1018"/>
    </location>
</feature>
<feature type="region of interest" description="Disordered" evidence="2">
    <location>
        <begin position="28"/>
        <end position="49"/>
    </location>
</feature>